<dbReference type="GO" id="GO:0006302">
    <property type="term" value="P:double-strand break repair"/>
    <property type="evidence" value="ECO:0007669"/>
    <property type="project" value="InterPro"/>
</dbReference>
<keyword evidence="3" id="KW-0540">Nuclease</keyword>
<keyword evidence="1" id="KW-0175">Coiled coil</keyword>
<sequence length="638" mass="72501">MKNKGLEWLRLTVTNFLSYQYFTLDLEDRGIILVEGDNLTSSKFKSNGSGKSSLMEPLVYAIYDTTSKGIKADKVVNRQAGKNTSVILEGRKGEDKYRIERYRKHTKNKNKVKFFINDKEVTAKSVADTNKMIEDLVGIDYNTFVNSIMFSQGSGAGRFAIATDKEKKEILENLVNLQVYANAQEIAKNRVKAKEAEILAKEREGERLEWELSQVDTLEQQDKQHYDNTKRMIEQEQLNLSNTREEMDNYIQSNSAALLQLIDEVSKLKEQRETLNTSKPNPYADAVNTLTKVINEIRAKKQQLEYQKGELVKKFQQLKTNTNCPICGNELDSTHRDTEMASIREQLKPILVELTQTIPGELAHHEPAYEEAYTRYSEEKAKQDNIVAEYRALTTQIETKEQHHRSYSKNLDTYKSKLASIQNTINKLESVPEPAPRDAERKAIKDKVKAQKEAILALKQEKLQLENAVKIFSNSGVKSHVLDLVTPFLNERANKYLAILSGPDMEVKFSTQTPKKDGEMTEKFDVQLTNAVGGEDYQSNSEGEKKRADLSIALALQDLVMKNADSKVNFAVYDEVFDALDSVGAENVVTLLKERQKEIGTIFVVTHSEHLKPLFEQVITVTKNKDGISTLEEGEKMT</sequence>
<dbReference type="GO" id="GO:0016887">
    <property type="term" value="F:ATP hydrolysis activity"/>
    <property type="evidence" value="ECO:0007669"/>
    <property type="project" value="InterPro"/>
</dbReference>
<dbReference type="Gene3D" id="3.40.50.300">
    <property type="entry name" value="P-loop containing nucleotide triphosphate hydrolases"/>
    <property type="match status" value="2"/>
</dbReference>
<feature type="domain" description="Rad50/SbcC-type AAA" evidence="2">
    <location>
        <begin position="10"/>
        <end position="205"/>
    </location>
</feature>
<dbReference type="Gene3D" id="1.10.287.510">
    <property type="entry name" value="Helix hairpin bin"/>
    <property type="match status" value="1"/>
</dbReference>
<evidence type="ECO:0000313" key="4">
    <source>
        <dbReference type="Proteomes" id="UP000317800"/>
    </source>
</evidence>
<dbReference type="InterPro" id="IPR027417">
    <property type="entry name" value="P-loop_NTPase"/>
</dbReference>
<keyword evidence="3" id="KW-0378">Hydrolase</keyword>
<dbReference type="PANTHER" id="PTHR32114:SF2">
    <property type="entry name" value="ABC TRANSPORTER ABCH.3"/>
    <property type="match status" value="1"/>
</dbReference>
<protein>
    <submittedName>
        <fullName evidence="3">Recombination exonuclease subunit 2</fullName>
    </submittedName>
</protein>
<dbReference type="Pfam" id="PF13476">
    <property type="entry name" value="AAA_23"/>
    <property type="match status" value="1"/>
</dbReference>
<dbReference type="PANTHER" id="PTHR32114">
    <property type="entry name" value="ABC TRANSPORTER ABCH.3"/>
    <property type="match status" value="1"/>
</dbReference>
<evidence type="ECO:0000313" key="3">
    <source>
        <dbReference type="EMBL" id="QDP42885.1"/>
    </source>
</evidence>
<keyword evidence="4" id="KW-1185">Reference proteome</keyword>
<reference evidence="3 4" key="1">
    <citation type="submission" date="2019-06" db="EMBL/GenBank/DDBJ databases">
        <authorList>
            <person name="Hertel R."/>
        </authorList>
    </citation>
    <scope>NUCLEOTIDE SEQUENCE [LARGE SCALE GENOMIC DNA]</scope>
</reference>
<evidence type="ECO:0000259" key="2">
    <source>
        <dbReference type="Pfam" id="PF13476"/>
    </source>
</evidence>
<feature type="coiled-coil region" evidence="1">
    <location>
        <begin position="411"/>
        <end position="468"/>
    </location>
</feature>
<dbReference type="SUPFAM" id="SSF52540">
    <property type="entry name" value="P-loop containing nucleoside triphosphate hydrolases"/>
    <property type="match status" value="1"/>
</dbReference>
<name>A0A516KMS7_9CAUD</name>
<evidence type="ECO:0000256" key="1">
    <source>
        <dbReference type="SAM" id="Coils"/>
    </source>
</evidence>
<proteinExistence type="predicted"/>
<accession>A0A516KMS7</accession>
<gene>
    <name evidence="3" type="ORF">Goe8_c01120</name>
</gene>
<dbReference type="GO" id="GO:0004527">
    <property type="term" value="F:exonuclease activity"/>
    <property type="evidence" value="ECO:0007669"/>
    <property type="project" value="UniProtKB-KW"/>
</dbReference>
<dbReference type="SUPFAM" id="SSF75712">
    <property type="entry name" value="Rad50 coiled-coil Zn hook"/>
    <property type="match status" value="1"/>
</dbReference>
<keyword evidence="3" id="KW-0269">Exonuclease</keyword>
<dbReference type="EMBL" id="MN043729">
    <property type="protein sequence ID" value="QDP42885.1"/>
    <property type="molecule type" value="Genomic_DNA"/>
</dbReference>
<dbReference type="Proteomes" id="UP000317800">
    <property type="component" value="Segment"/>
</dbReference>
<feature type="coiled-coil region" evidence="1">
    <location>
        <begin position="184"/>
        <end position="321"/>
    </location>
</feature>
<organism evidence="3 4">
    <name type="scientific">Bacillus phage vB_BmeM-Goe8</name>
    <dbReference type="NCBI Taxonomy" id="2593638"/>
    <lineage>
        <taxon>Viruses</taxon>
        <taxon>Duplodnaviria</taxon>
        <taxon>Heunggongvirae</taxon>
        <taxon>Uroviricota</taxon>
        <taxon>Caudoviricetes</taxon>
        <taxon>Herelleviridae</taxon>
        <taxon>Bastillevirinae</taxon>
        <taxon>Goettingenvirus</taxon>
        <taxon>Goettingenvirus goe8</taxon>
    </lineage>
</organism>
<dbReference type="InterPro" id="IPR038729">
    <property type="entry name" value="Rad50/SbcC_AAA"/>
</dbReference>